<evidence type="ECO:0000256" key="1">
    <source>
        <dbReference type="SAM" id="MobiDB-lite"/>
    </source>
</evidence>
<organism evidence="2 3">
    <name type="scientific">Austropuccinia psidii MF-1</name>
    <dbReference type="NCBI Taxonomy" id="1389203"/>
    <lineage>
        <taxon>Eukaryota</taxon>
        <taxon>Fungi</taxon>
        <taxon>Dikarya</taxon>
        <taxon>Basidiomycota</taxon>
        <taxon>Pucciniomycotina</taxon>
        <taxon>Pucciniomycetes</taxon>
        <taxon>Pucciniales</taxon>
        <taxon>Sphaerophragmiaceae</taxon>
        <taxon>Austropuccinia</taxon>
    </lineage>
</organism>
<dbReference type="AlphaFoldDB" id="A0A9Q3EAE3"/>
<protein>
    <submittedName>
        <fullName evidence="2">Uncharacterized protein</fullName>
    </submittedName>
</protein>
<accession>A0A9Q3EAE3</accession>
<sequence length="94" mass="10376">MGSHQAVQNPGGDGSHDKGESSHYPSYKRTAEPDRAYSDSTRLTRSRPTQLSSVFKPFRHEQIGGQESPLFTIPGSFQENASIKGQKQGIFQPK</sequence>
<dbReference type="Proteomes" id="UP000765509">
    <property type="component" value="Unassembled WGS sequence"/>
</dbReference>
<evidence type="ECO:0000313" key="2">
    <source>
        <dbReference type="EMBL" id="MBW0518791.1"/>
    </source>
</evidence>
<feature type="compositionally biased region" description="Polar residues" evidence="1">
    <location>
        <begin position="38"/>
        <end position="53"/>
    </location>
</feature>
<comment type="caution">
    <text evidence="2">The sequence shown here is derived from an EMBL/GenBank/DDBJ whole genome shotgun (WGS) entry which is preliminary data.</text>
</comment>
<gene>
    <name evidence="2" type="ORF">O181_058506</name>
</gene>
<dbReference type="EMBL" id="AVOT02026879">
    <property type="protein sequence ID" value="MBW0518791.1"/>
    <property type="molecule type" value="Genomic_DNA"/>
</dbReference>
<reference evidence="2" key="1">
    <citation type="submission" date="2021-03" db="EMBL/GenBank/DDBJ databases">
        <title>Draft genome sequence of rust myrtle Austropuccinia psidii MF-1, a brazilian biotype.</title>
        <authorList>
            <person name="Quecine M.C."/>
            <person name="Pachon D.M.R."/>
            <person name="Bonatelli M.L."/>
            <person name="Correr F.H."/>
            <person name="Franceschini L.M."/>
            <person name="Leite T.F."/>
            <person name="Margarido G.R.A."/>
            <person name="Almeida C.A."/>
            <person name="Ferrarezi J.A."/>
            <person name="Labate C.A."/>
        </authorList>
    </citation>
    <scope>NUCLEOTIDE SEQUENCE</scope>
    <source>
        <strain evidence="2">MF-1</strain>
    </source>
</reference>
<feature type="region of interest" description="Disordered" evidence="1">
    <location>
        <begin position="1"/>
        <end position="67"/>
    </location>
</feature>
<evidence type="ECO:0000313" key="3">
    <source>
        <dbReference type="Proteomes" id="UP000765509"/>
    </source>
</evidence>
<proteinExistence type="predicted"/>
<name>A0A9Q3EAE3_9BASI</name>
<keyword evidence="3" id="KW-1185">Reference proteome</keyword>